<feature type="non-terminal residue" evidence="2">
    <location>
        <position position="95"/>
    </location>
</feature>
<dbReference type="EMBL" id="JAJJMA010273100">
    <property type="protein sequence ID" value="MCL7045740.1"/>
    <property type="molecule type" value="Genomic_DNA"/>
</dbReference>
<evidence type="ECO:0000313" key="2">
    <source>
        <dbReference type="EMBL" id="MCL7045740.1"/>
    </source>
</evidence>
<evidence type="ECO:0000313" key="1">
    <source>
        <dbReference type="EMBL" id="MCL7022420.1"/>
    </source>
</evidence>
<dbReference type="Proteomes" id="UP001177140">
    <property type="component" value="Unassembled WGS sequence"/>
</dbReference>
<keyword evidence="3" id="KW-1185">Reference proteome</keyword>
<dbReference type="EMBL" id="JAJJMA010010884">
    <property type="protein sequence ID" value="MCL7022420.1"/>
    <property type="molecule type" value="Genomic_DNA"/>
</dbReference>
<evidence type="ECO:0000313" key="3">
    <source>
        <dbReference type="Proteomes" id="UP001177140"/>
    </source>
</evidence>
<organism evidence="2 3">
    <name type="scientific">Papaver nudicaule</name>
    <name type="common">Iceland poppy</name>
    <dbReference type="NCBI Taxonomy" id="74823"/>
    <lineage>
        <taxon>Eukaryota</taxon>
        <taxon>Viridiplantae</taxon>
        <taxon>Streptophyta</taxon>
        <taxon>Embryophyta</taxon>
        <taxon>Tracheophyta</taxon>
        <taxon>Spermatophyta</taxon>
        <taxon>Magnoliopsida</taxon>
        <taxon>Ranunculales</taxon>
        <taxon>Papaveraceae</taxon>
        <taxon>Papaveroideae</taxon>
        <taxon>Papaver</taxon>
    </lineage>
</organism>
<reference evidence="2" key="1">
    <citation type="submission" date="2022-03" db="EMBL/GenBank/DDBJ databases">
        <title>A functionally conserved STORR gene fusion in Papaver species that diverged 16.8 million years ago.</title>
        <authorList>
            <person name="Catania T."/>
        </authorList>
    </citation>
    <scope>NUCLEOTIDE SEQUENCE</scope>
    <source>
        <strain evidence="2">S-191538</strain>
    </source>
</reference>
<proteinExistence type="predicted"/>
<dbReference type="AlphaFoldDB" id="A0AA41VQQ6"/>
<dbReference type="PANTHER" id="PTHR48258">
    <property type="entry name" value="DUF4218 DOMAIN-CONTAINING PROTEIN-RELATED"/>
    <property type="match status" value="1"/>
</dbReference>
<gene>
    <name evidence="1" type="ORF">MKW94_009382</name>
    <name evidence="2" type="ORF">MKW94_013061</name>
</gene>
<protein>
    <submittedName>
        <fullName evidence="2">Uncharacterized protein</fullName>
    </submittedName>
</protein>
<dbReference type="PANTHER" id="PTHR48258:SF3">
    <property type="entry name" value="FK506-BINDING PROTEIN 4-LIKE ISOFORM X1"/>
    <property type="match status" value="1"/>
</dbReference>
<sequence length="95" mass="11047">YMKTFKQYIKNYALPEACAAECYLGMECVRFFNAHVDREAEIGARQRHNEDIQNGFTEAGRPILGGVHVHMKRKKLKIAHRYVLFNTAEVQPYIT</sequence>
<name>A0AA41VQQ6_PAPNU</name>
<comment type="caution">
    <text evidence="2">The sequence shown here is derived from an EMBL/GenBank/DDBJ whole genome shotgun (WGS) entry which is preliminary data.</text>
</comment>
<feature type="non-terminal residue" evidence="2">
    <location>
        <position position="1"/>
    </location>
</feature>
<accession>A0AA41VQQ6</accession>